<accession>A0A444XPP5</accession>
<protein>
    <recommendedName>
        <fullName evidence="3">Protein FAR1-RELATED SEQUENCE</fullName>
    </recommendedName>
</protein>
<organism evidence="1 2">
    <name type="scientific">Arachis hypogaea</name>
    <name type="common">Peanut</name>
    <dbReference type="NCBI Taxonomy" id="3818"/>
    <lineage>
        <taxon>Eukaryota</taxon>
        <taxon>Viridiplantae</taxon>
        <taxon>Streptophyta</taxon>
        <taxon>Embryophyta</taxon>
        <taxon>Tracheophyta</taxon>
        <taxon>Spermatophyta</taxon>
        <taxon>Magnoliopsida</taxon>
        <taxon>eudicotyledons</taxon>
        <taxon>Gunneridae</taxon>
        <taxon>Pentapetalae</taxon>
        <taxon>rosids</taxon>
        <taxon>fabids</taxon>
        <taxon>Fabales</taxon>
        <taxon>Fabaceae</taxon>
        <taxon>Papilionoideae</taxon>
        <taxon>50 kb inversion clade</taxon>
        <taxon>dalbergioids sensu lato</taxon>
        <taxon>Dalbergieae</taxon>
        <taxon>Pterocarpus clade</taxon>
        <taxon>Arachis</taxon>
    </lineage>
</organism>
<dbReference type="EMBL" id="SDMP01000019">
    <property type="protein sequence ID" value="RYQ91707.1"/>
    <property type="molecule type" value="Genomic_DNA"/>
</dbReference>
<evidence type="ECO:0000313" key="1">
    <source>
        <dbReference type="EMBL" id="RYQ91707.1"/>
    </source>
</evidence>
<proteinExistence type="predicted"/>
<evidence type="ECO:0000313" key="2">
    <source>
        <dbReference type="Proteomes" id="UP000289738"/>
    </source>
</evidence>
<dbReference type="Proteomes" id="UP000289738">
    <property type="component" value="Chromosome B09"/>
</dbReference>
<sequence>MIFCEWSSKILRKLLIYMKSTVGQRVLPYDKRMFSGQEMTRKSGSQKRAQGCDPLWFVARFVDDHNHDLLPQKFVENLLSYRRISDVDIAHMDSLRQVGIFIPKIYESIAAQVGAFNCISFTK</sequence>
<comment type="caution">
    <text evidence="1">The sequence shown here is derived from an EMBL/GenBank/DDBJ whole genome shotgun (WGS) entry which is preliminary data.</text>
</comment>
<evidence type="ECO:0008006" key="3">
    <source>
        <dbReference type="Google" id="ProtNLM"/>
    </source>
</evidence>
<reference evidence="1 2" key="1">
    <citation type="submission" date="2019-01" db="EMBL/GenBank/DDBJ databases">
        <title>Sequencing of cultivated peanut Arachis hypogaea provides insights into genome evolution and oil improvement.</title>
        <authorList>
            <person name="Chen X."/>
        </authorList>
    </citation>
    <scope>NUCLEOTIDE SEQUENCE [LARGE SCALE GENOMIC DNA]</scope>
    <source>
        <strain evidence="2">cv. Fuhuasheng</strain>
        <tissue evidence="1">Leaves</tissue>
    </source>
</reference>
<name>A0A444XPP5_ARAHY</name>
<gene>
    <name evidence="1" type="ORF">Ahy_B09g097706</name>
</gene>
<dbReference type="AlphaFoldDB" id="A0A444XPP5"/>
<keyword evidence="2" id="KW-1185">Reference proteome</keyword>